<reference evidence="15" key="1">
    <citation type="journal article" date="2019" name="Int. J. Syst. Evol. Microbiol.">
        <title>The Global Catalogue of Microorganisms (GCM) 10K type strain sequencing project: providing services to taxonomists for standard genome sequencing and annotation.</title>
        <authorList>
            <consortium name="The Broad Institute Genomics Platform"/>
            <consortium name="The Broad Institute Genome Sequencing Center for Infectious Disease"/>
            <person name="Wu L."/>
            <person name="Ma J."/>
        </authorList>
    </citation>
    <scope>NUCLEOTIDE SEQUENCE [LARGE SCALE GENOMIC DNA]</scope>
    <source>
        <strain evidence="15">CGMCC 4.7397</strain>
    </source>
</reference>
<evidence type="ECO:0000256" key="11">
    <source>
        <dbReference type="RuleBase" id="RU363032"/>
    </source>
</evidence>
<keyword evidence="5" id="KW-1003">Cell membrane</keyword>
<evidence type="ECO:0000259" key="13">
    <source>
        <dbReference type="PROSITE" id="PS50928"/>
    </source>
</evidence>
<evidence type="ECO:0000256" key="1">
    <source>
        <dbReference type="ARBA" id="ARBA00004141"/>
    </source>
</evidence>
<accession>A0ABW1IFD7</accession>
<dbReference type="Gene3D" id="3.40.50.300">
    <property type="entry name" value="P-loop containing nucleotide triphosphate hydrolases"/>
    <property type="match status" value="1"/>
</dbReference>
<evidence type="ECO:0000256" key="9">
    <source>
        <dbReference type="ARBA" id="ARBA00022989"/>
    </source>
</evidence>
<dbReference type="PANTHER" id="PTHR43297:SF2">
    <property type="entry name" value="DIPEPTIDE TRANSPORT ATP-BINDING PROTEIN DPPD"/>
    <property type="match status" value="1"/>
</dbReference>
<comment type="subcellular location">
    <subcellularLocation>
        <location evidence="11">Cell membrane</location>
        <topology evidence="11">Multi-pass membrane protein</topology>
    </subcellularLocation>
    <subcellularLocation>
        <location evidence="2">Cell membrane</location>
        <topology evidence="2">Peripheral membrane protein</topology>
    </subcellularLocation>
    <subcellularLocation>
        <location evidence="1">Membrane</location>
        <topology evidence="1">Multi-pass membrane protein</topology>
    </subcellularLocation>
</comment>
<feature type="domain" description="ABC transmembrane type-1" evidence="13">
    <location>
        <begin position="67"/>
        <end position="257"/>
    </location>
</feature>
<dbReference type="InterPro" id="IPR050388">
    <property type="entry name" value="ABC_Ni/Peptide_Import"/>
</dbReference>
<dbReference type="InterPro" id="IPR003593">
    <property type="entry name" value="AAA+_ATPase"/>
</dbReference>
<evidence type="ECO:0000256" key="2">
    <source>
        <dbReference type="ARBA" id="ARBA00004202"/>
    </source>
</evidence>
<evidence type="ECO:0000256" key="7">
    <source>
        <dbReference type="ARBA" id="ARBA00022741"/>
    </source>
</evidence>
<dbReference type="CDD" id="cd03257">
    <property type="entry name" value="ABC_NikE_OppD_transporters"/>
    <property type="match status" value="1"/>
</dbReference>
<dbReference type="Pfam" id="PF00005">
    <property type="entry name" value="ABC_tran"/>
    <property type="match status" value="1"/>
</dbReference>
<dbReference type="InterPro" id="IPR003439">
    <property type="entry name" value="ABC_transporter-like_ATP-bd"/>
</dbReference>
<dbReference type="Gene3D" id="1.10.3720.10">
    <property type="entry name" value="MetI-like"/>
    <property type="match status" value="1"/>
</dbReference>
<dbReference type="Pfam" id="PF00528">
    <property type="entry name" value="BPD_transp_1"/>
    <property type="match status" value="1"/>
</dbReference>
<feature type="transmembrane region" description="Helical" evidence="11">
    <location>
        <begin position="116"/>
        <end position="141"/>
    </location>
</feature>
<dbReference type="SMART" id="SM00382">
    <property type="entry name" value="AAA"/>
    <property type="match status" value="1"/>
</dbReference>
<dbReference type="PROSITE" id="PS00211">
    <property type="entry name" value="ABC_TRANSPORTER_1"/>
    <property type="match status" value="1"/>
</dbReference>
<dbReference type="Pfam" id="PF12911">
    <property type="entry name" value="OppC_N"/>
    <property type="match status" value="1"/>
</dbReference>
<dbReference type="Proteomes" id="UP001596119">
    <property type="component" value="Unassembled WGS sequence"/>
</dbReference>
<feature type="transmembrane region" description="Helical" evidence="11">
    <location>
        <begin position="71"/>
        <end position="96"/>
    </location>
</feature>
<dbReference type="InterPro" id="IPR035906">
    <property type="entry name" value="MetI-like_sf"/>
</dbReference>
<keyword evidence="8" id="KW-0067">ATP-binding</keyword>
<evidence type="ECO:0000256" key="5">
    <source>
        <dbReference type="ARBA" id="ARBA00022475"/>
    </source>
</evidence>
<evidence type="ECO:0000256" key="8">
    <source>
        <dbReference type="ARBA" id="ARBA00022840"/>
    </source>
</evidence>
<keyword evidence="10 11" id="KW-0472">Membrane</keyword>
<dbReference type="Pfam" id="PF08352">
    <property type="entry name" value="oligo_HPY"/>
    <property type="match status" value="1"/>
</dbReference>
<dbReference type="InterPro" id="IPR013563">
    <property type="entry name" value="Oligopep_ABC_C"/>
</dbReference>
<gene>
    <name evidence="14" type="ORF">ACFQH9_24335</name>
</gene>
<dbReference type="InterPro" id="IPR000515">
    <property type="entry name" value="MetI-like"/>
</dbReference>
<dbReference type="PROSITE" id="PS50928">
    <property type="entry name" value="ABC_TM1"/>
    <property type="match status" value="1"/>
</dbReference>
<feature type="domain" description="ABC transporter" evidence="12">
    <location>
        <begin position="299"/>
        <end position="548"/>
    </location>
</feature>
<evidence type="ECO:0000256" key="3">
    <source>
        <dbReference type="ARBA" id="ARBA00005417"/>
    </source>
</evidence>
<protein>
    <submittedName>
        <fullName evidence="14">Dipeptide/oligopeptide/nickel ABC transporter permease/ATP-binding protein</fullName>
    </submittedName>
</protein>
<keyword evidence="9 11" id="KW-1133">Transmembrane helix</keyword>
<dbReference type="SUPFAM" id="SSF161098">
    <property type="entry name" value="MetI-like"/>
    <property type="match status" value="1"/>
</dbReference>
<evidence type="ECO:0000256" key="6">
    <source>
        <dbReference type="ARBA" id="ARBA00022692"/>
    </source>
</evidence>
<feature type="transmembrane region" description="Helical" evidence="11">
    <location>
        <begin position="6"/>
        <end position="28"/>
    </location>
</feature>
<dbReference type="PANTHER" id="PTHR43297">
    <property type="entry name" value="OLIGOPEPTIDE TRANSPORT ATP-BINDING PROTEIN APPD"/>
    <property type="match status" value="1"/>
</dbReference>
<keyword evidence="15" id="KW-1185">Reference proteome</keyword>
<dbReference type="InterPro" id="IPR025966">
    <property type="entry name" value="OppC_N"/>
</dbReference>
<comment type="caution">
    <text evidence="14">The sequence shown here is derived from an EMBL/GenBank/DDBJ whole genome shotgun (WGS) entry which is preliminary data.</text>
</comment>
<dbReference type="InterPro" id="IPR017871">
    <property type="entry name" value="ABC_transporter-like_CS"/>
</dbReference>
<keyword evidence="6 11" id="KW-0812">Transmembrane</keyword>
<keyword evidence="7" id="KW-0547">Nucleotide-binding</keyword>
<evidence type="ECO:0000259" key="12">
    <source>
        <dbReference type="PROSITE" id="PS50893"/>
    </source>
</evidence>
<proteinExistence type="inferred from homology"/>
<dbReference type="CDD" id="cd06261">
    <property type="entry name" value="TM_PBP2"/>
    <property type="match status" value="1"/>
</dbReference>
<dbReference type="NCBIfam" id="TIGR01727">
    <property type="entry name" value="oligo_HPY"/>
    <property type="match status" value="1"/>
</dbReference>
<evidence type="ECO:0000313" key="14">
    <source>
        <dbReference type="EMBL" id="MFC5951401.1"/>
    </source>
</evidence>
<sequence>MLSRPASAAAAGFLALVVLVALFAPWIAPHDPTLLNVAPPLSPSGPGHLLGTDDLGRDILSRLMYAARLSIAASFATVGIALVLALFIGLVAGYSGGWVDNVLMRITDAGLSFPPLVLALAVAGILGAGLDKIILALAVVFTPGLARLIRGQTLAIREETYVEASRTIGTPRLTILRHRVLPNLRSPLIVSVSFYLGTALLAEAGLSYLGLGARPPEASWGNMLRRAYDHALFTEPWQLVIPGLAITLTVLSFTVLADGLRRVLGGIKEPRMQRGEKRGLTVVDRAEVVTEPAAEGTALRVRDLAVRFAQGKGHPVVEGVDLDVPAGSVVGVVGESGSGKSVTLLSVLRLLPPAARLTAGRVQRRGRDLLGMSFEEIRAVRGGDISMIFQDPMTSLDPARTIGSQVAESVRLHSEVDRATARERAREMLERVGIPAAAERLDDYPHQMSGGMRQRVMIAMALACRPRVLLADEPTTALDVTIQAQILDVLRDLQRELDFAVVLVTHDLGVVSDLCDRVVVMYAGEVVEEGLVTEVFARPRHPYTAGLLGAMPQVGRRNERLTVIPGTVPALDRLPSGCRFRTRCIHARALCAEAPVPLTDLGGGDRVRCRRHTDLDLEGAR</sequence>
<keyword evidence="4 11" id="KW-0813">Transport</keyword>
<evidence type="ECO:0000313" key="15">
    <source>
        <dbReference type="Proteomes" id="UP001596119"/>
    </source>
</evidence>
<dbReference type="SUPFAM" id="SSF52540">
    <property type="entry name" value="P-loop containing nucleoside triphosphate hydrolases"/>
    <property type="match status" value="1"/>
</dbReference>
<dbReference type="RefSeq" id="WP_379569319.1">
    <property type="nucleotide sequence ID" value="NZ_JBHSQK010000070.1"/>
</dbReference>
<dbReference type="PROSITE" id="PS50893">
    <property type="entry name" value="ABC_TRANSPORTER_2"/>
    <property type="match status" value="1"/>
</dbReference>
<dbReference type="EMBL" id="JBHSQK010000070">
    <property type="protein sequence ID" value="MFC5951401.1"/>
    <property type="molecule type" value="Genomic_DNA"/>
</dbReference>
<name>A0ABW1IFD7_9PSEU</name>
<dbReference type="InterPro" id="IPR027417">
    <property type="entry name" value="P-loop_NTPase"/>
</dbReference>
<evidence type="ECO:0000256" key="10">
    <source>
        <dbReference type="ARBA" id="ARBA00023136"/>
    </source>
</evidence>
<evidence type="ECO:0000256" key="4">
    <source>
        <dbReference type="ARBA" id="ARBA00022448"/>
    </source>
</evidence>
<comment type="similarity">
    <text evidence="11">Belongs to the binding-protein-dependent transport system permease family.</text>
</comment>
<comment type="similarity">
    <text evidence="3">Belongs to the ABC transporter superfamily.</text>
</comment>
<organism evidence="14 15">
    <name type="scientific">Pseudonocardia lutea</name>
    <dbReference type="NCBI Taxonomy" id="2172015"/>
    <lineage>
        <taxon>Bacteria</taxon>
        <taxon>Bacillati</taxon>
        <taxon>Actinomycetota</taxon>
        <taxon>Actinomycetes</taxon>
        <taxon>Pseudonocardiales</taxon>
        <taxon>Pseudonocardiaceae</taxon>
        <taxon>Pseudonocardia</taxon>
    </lineage>
</organism>